<name>A0A9P8DWD7_AURME</name>
<dbReference type="Proteomes" id="UP000779574">
    <property type="component" value="Unassembled WGS sequence"/>
</dbReference>
<comment type="caution">
    <text evidence="1">The sequence shown here is derived from an EMBL/GenBank/DDBJ whole genome shotgun (WGS) entry which is preliminary data.</text>
</comment>
<evidence type="ECO:0000313" key="2">
    <source>
        <dbReference type="Proteomes" id="UP000779574"/>
    </source>
</evidence>
<accession>A0A9P8DWD7</accession>
<dbReference type="OrthoDB" id="4424523at2759"/>
<dbReference type="AlphaFoldDB" id="A0A9P8DWD7"/>
<evidence type="ECO:0000313" key="1">
    <source>
        <dbReference type="EMBL" id="KAG9660595.1"/>
    </source>
</evidence>
<feature type="non-terminal residue" evidence="1">
    <location>
        <position position="224"/>
    </location>
</feature>
<reference evidence="1" key="2">
    <citation type="submission" date="2021-08" db="EMBL/GenBank/DDBJ databases">
        <authorList>
            <person name="Gostincar C."/>
            <person name="Sun X."/>
            <person name="Song Z."/>
            <person name="Gunde-Cimerman N."/>
        </authorList>
    </citation>
    <scope>NUCLEOTIDE SEQUENCE</scope>
    <source>
        <strain evidence="1">EXF-9911</strain>
    </source>
</reference>
<reference evidence="1" key="1">
    <citation type="journal article" date="2021" name="J Fungi (Basel)">
        <title>Virulence traits and population genomics of the black yeast Aureobasidium melanogenum.</title>
        <authorList>
            <person name="Cernosa A."/>
            <person name="Sun X."/>
            <person name="Gostincar C."/>
            <person name="Fang C."/>
            <person name="Gunde-Cimerman N."/>
            <person name="Song Z."/>
        </authorList>
    </citation>
    <scope>NUCLEOTIDE SEQUENCE</scope>
    <source>
        <strain evidence="1">EXF-9911</strain>
    </source>
</reference>
<sequence>MVDLEEWVRTRAQRVKNPSKRKPDEETDSNTADIIERQLQQDGHKVWGWVIYRCTYKSDQDWQDFMHRFHYFIRDILESHNGLDMLECLDCHVFEDKSFEGASPATIREHFRQWAETAPQHEQDGASAMRSQRYNFCVHVDEEAVQSIISNPPPHQDIQRNGYVNIVILKMWGGIRAEYQTDNTEVDRCWMRIDYSFMPVWYDLFRRQGAWFTEYREPPTIGSP</sequence>
<protein>
    <submittedName>
        <fullName evidence="1">Uncharacterized protein</fullName>
    </submittedName>
</protein>
<dbReference type="EMBL" id="JAHFXF010002026">
    <property type="protein sequence ID" value="KAG9660595.1"/>
    <property type="molecule type" value="Genomic_DNA"/>
</dbReference>
<organism evidence="1 2">
    <name type="scientific">Aureobasidium melanogenum</name>
    <name type="common">Aureobasidium pullulans var. melanogenum</name>
    <dbReference type="NCBI Taxonomy" id="46634"/>
    <lineage>
        <taxon>Eukaryota</taxon>
        <taxon>Fungi</taxon>
        <taxon>Dikarya</taxon>
        <taxon>Ascomycota</taxon>
        <taxon>Pezizomycotina</taxon>
        <taxon>Dothideomycetes</taxon>
        <taxon>Dothideomycetidae</taxon>
        <taxon>Dothideales</taxon>
        <taxon>Saccotheciaceae</taxon>
        <taxon>Aureobasidium</taxon>
    </lineage>
</organism>
<gene>
    <name evidence="1" type="ORF">KCU76_g19524</name>
</gene>
<proteinExistence type="predicted"/>